<evidence type="ECO:0000256" key="6">
    <source>
        <dbReference type="ARBA" id="ARBA00023136"/>
    </source>
</evidence>
<protein>
    <recommendedName>
        <fullName evidence="8">Peptidase S54 rhomboid domain-containing protein</fullName>
    </recommendedName>
</protein>
<dbReference type="PANTHER" id="PTHR43731">
    <property type="entry name" value="RHOMBOID PROTEASE"/>
    <property type="match status" value="1"/>
</dbReference>
<feature type="domain" description="Peptidase S54 rhomboid" evidence="8">
    <location>
        <begin position="181"/>
        <end position="318"/>
    </location>
</feature>
<dbReference type="EMBL" id="AP024702">
    <property type="protein sequence ID" value="BCX48728.1"/>
    <property type="molecule type" value="Genomic_DNA"/>
</dbReference>
<comment type="subcellular location">
    <subcellularLocation>
        <location evidence="1">Membrane</location>
        <topology evidence="1">Multi-pass membrane protein</topology>
    </subcellularLocation>
</comment>
<reference evidence="9 10" key="1">
    <citation type="submission" date="2021-06" db="EMBL/GenBank/DDBJ databases">
        <title>Complete genome of Haloferula helveola possessing various polysaccharide degrading enzymes.</title>
        <authorList>
            <person name="Takami H."/>
            <person name="Huang C."/>
            <person name="Hamasaki K."/>
        </authorList>
    </citation>
    <scope>NUCLEOTIDE SEQUENCE [LARGE SCALE GENOMIC DNA]</scope>
    <source>
        <strain evidence="9 10">CN-1</strain>
    </source>
</reference>
<evidence type="ECO:0000256" key="4">
    <source>
        <dbReference type="ARBA" id="ARBA00022801"/>
    </source>
</evidence>
<evidence type="ECO:0000256" key="5">
    <source>
        <dbReference type="ARBA" id="ARBA00022989"/>
    </source>
</evidence>
<feature type="transmembrane region" description="Helical" evidence="7">
    <location>
        <begin position="216"/>
        <end position="234"/>
    </location>
</feature>
<evidence type="ECO:0000256" key="2">
    <source>
        <dbReference type="ARBA" id="ARBA00009045"/>
    </source>
</evidence>
<evidence type="ECO:0000313" key="9">
    <source>
        <dbReference type="EMBL" id="BCX48728.1"/>
    </source>
</evidence>
<keyword evidence="4" id="KW-0378">Hydrolase</keyword>
<dbReference type="PANTHER" id="PTHR43731:SF14">
    <property type="entry name" value="PRESENILIN-ASSOCIATED RHOMBOID-LIKE PROTEIN, MITOCHONDRIAL"/>
    <property type="match status" value="1"/>
</dbReference>
<sequence length="356" mass="39136">MGSFDELSAAIVDDAGARVDMVWTPQSDYLVLPEEVADLHPALKAARIRWAEWEISEGRRQMMLFGAIFAGIAIYSLASGREMLAFGPLGLAALLFIVLGLIPWYQGRKRLIRARQWVEGSLEIDVPALRFETWLIHEKAPVTRTMLWILVAVGLVQILAPANLMEQVDRGGLTKVDGRPADWWRLATAPMLHGHWIHFLFNAAALAYLGRRMEVLVRWPHVVMVFILAAWVGGEASSRFMPNMPSLGASGGLMGMLGFLLVFEWMHPALVPESSRRRLLAALLLTAAIGIGLFRFIDNGAHGGGLVAGMLYAFAVFPKSSSAKRPNETGTDRIAGSIGLVMIALAAAWTCWVLVR</sequence>
<gene>
    <name evidence="9" type="ORF">HAHE_26360</name>
</gene>
<dbReference type="InterPro" id="IPR022764">
    <property type="entry name" value="Peptidase_S54_rhomboid_dom"/>
</dbReference>
<keyword evidence="10" id="KW-1185">Reference proteome</keyword>
<feature type="transmembrane region" description="Helical" evidence="7">
    <location>
        <begin position="246"/>
        <end position="267"/>
    </location>
</feature>
<proteinExistence type="inferred from homology"/>
<dbReference type="InterPro" id="IPR050925">
    <property type="entry name" value="Rhomboid_protease_S54"/>
</dbReference>
<dbReference type="Pfam" id="PF01694">
    <property type="entry name" value="Rhomboid"/>
    <property type="match status" value="1"/>
</dbReference>
<feature type="transmembrane region" description="Helical" evidence="7">
    <location>
        <begin position="184"/>
        <end position="209"/>
    </location>
</feature>
<feature type="transmembrane region" description="Helical" evidence="7">
    <location>
        <begin position="334"/>
        <end position="355"/>
    </location>
</feature>
<evidence type="ECO:0000256" key="3">
    <source>
        <dbReference type="ARBA" id="ARBA00022692"/>
    </source>
</evidence>
<dbReference type="InterPro" id="IPR035952">
    <property type="entry name" value="Rhomboid-like_sf"/>
</dbReference>
<evidence type="ECO:0000256" key="7">
    <source>
        <dbReference type="SAM" id="Phobius"/>
    </source>
</evidence>
<dbReference type="Gene3D" id="1.20.1540.10">
    <property type="entry name" value="Rhomboid-like"/>
    <property type="match status" value="1"/>
</dbReference>
<feature type="transmembrane region" description="Helical" evidence="7">
    <location>
        <begin position="279"/>
        <end position="297"/>
    </location>
</feature>
<keyword evidence="6 7" id="KW-0472">Membrane</keyword>
<keyword evidence="3 7" id="KW-0812">Transmembrane</keyword>
<accession>A0ABN6H9T7</accession>
<evidence type="ECO:0000313" key="10">
    <source>
        <dbReference type="Proteomes" id="UP001374893"/>
    </source>
</evidence>
<feature type="transmembrane region" description="Helical" evidence="7">
    <location>
        <begin position="84"/>
        <end position="105"/>
    </location>
</feature>
<organism evidence="9 10">
    <name type="scientific">Haloferula helveola</name>
    <dbReference type="NCBI Taxonomy" id="490095"/>
    <lineage>
        <taxon>Bacteria</taxon>
        <taxon>Pseudomonadati</taxon>
        <taxon>Verrucomicrobiota</taxon>
        <taxon>Verrucomicrobiia</taxon>
        <taxon>Verrucomicrobiales</taxon>
        <taxon>Verrucomicrobiaceae</taxon>
        <taxon>Haloferula</taxon>
    </lineage>
</organism>
<feature type="transmembrane region" description="Helical" evidence="7">
    <location>
        <begin position="62"/>
        <end position="78"/>
    </location>
</feature>
<dbReference type="SUPFAM" id="SSF144091">
    <property type="entry name" value="Rhomboid-like"/>
    <property type="match status" value="1"/>
</dbReference>
<evidence type="ECO:0000259" key="8">
    <source>
        <dbReference type="Pfam" id="PF01694"/>
    </source>
</evidence>
<evidence type="ECO:0000256" key="1">
    <source>
        <dbReference type="ARBA" id="ARBA00004141"/>
    </source>
</evidence>
<keyword evidence="5 7" id="KW-1133">Transmembrane helix</keyword>
<name>A0ABN6H9T7_9BACT</name>
<dbReference type="Proteomes" id="UP001374893">
    <property type="component" value="Chromosome"/>
</dbReference>
<comment type="similarity">
    <text evidence="2">Belongs to the peptidase S54 family.</text>
</comment>
<feature type="transmembrane region" description="Helical" evidence="7">
    <location>
        <begin position="145"/>
        <end position="164"/>
    </location>
</feature>